<reference evidence="5 6" key="1">
    <citation type="submission" date="2017-05" db="EMBL/GenBank/DDBJ databases">
        <authorList>
            <person name="Varghese N."/>
            <person name="Submissions S."/>
        </authorList>
    </citation>
    <scope>NUCLEOTIDE SEQUENCE [LARGE SCALE GENOMIC DNA]</scope>
    <source>
        <strain evidence="5 6">DSM 15949</strain>
    </source>
</reference>
<dbReference type="PROSITE" id="PS51118">
    <property type="entry name" value="HTH_HXLR"/>
    <property type="match status" value="1"/>
</dbReference>
<dbReference type="InterPro" id="IPR002577">
    <property type="entry name" value="HTH_HxlR"/>
</dbReference>
<proteinExistence type="predicted"/>
<evidence type="ECO:0000256" key="1">
    <source>
        <dbReference type="ARBA" id="ARBA00023015"/>
    </source>
</evidence>
<dbReference type="PANTHER" id="PTHR33204:SF39">
    <property type="entry name" value="TRANSCRIPTIONAL REGULATORY PROTEIN"/>
    <property type="match status" value="1"/>
</dbReference>
<dbReference type="Pfam" id="PF01638">
    <property type="entry name" value="HxlR"/>
    <property type="match status" value="1"/>
</dbReference>
<dbReference type="Gene3D" id="1.10.10.10">
    <property type="entry name" value="Winged helix-like DNA-binding domain superfamily/Winged helix DNA-binding domain"/>
    <property type="match status" value="1"/>
</dbReference>
<dbReference type="InterPro" id="IPR036388">
    <property type="entry name" value="WH-like_DNA-bd_sf"/>
</dbReference>
<dbReference type="InterPro" id="IPR036390">
    <property type="entry name" value="WH_DNA-bd_sf"/>
</dbReference>
<keyword evidence="6" id="KW-1185">Reference proteome</keyword>
<keyword evidence="2" id="KW-0238">DNA-binding</keyword>
<sequence>MASDLQVTADPVETILREIDQSAETGGKSPCPVRDVLDRTGDKWSVQVLLRLSKGPERFNALLRTIAGISQRMLTVTLKALERDGLVTRKVFETRPPSVEYTLTPLGVSLIQHLAGLADWAIRAEAQISANRKAYDGG</sequence>
<dbReference type="Proteomes" id="UP001157914">
    <property type="component" value="Unassembled WGS sequence"/>
</dbReference>
<name>A0ABY1NW63_9HYPH</name>
<dbReference type="EMBL" id="FXTT01000002">
    <property type="protein sequence ID" value="SMP17393.1"/>
    <property type="molecule type" value="Genomic_DNA"/>
</dbReference>
<keyword evidence="3" id="KW-0804">Transcription</keyword>
<comment type="caution">
    <text evidence="5">The sequence shown here is derived from an EMBL/GenBank/DDBJ whole genome shotgun (WGS) entry which is preliminary data.</text>
</comment>
<evidence type="ECO:0000313" key="6">
    <source>
        <dbReference type="Proteomes" id="UP001157914"/>
    </source>
</evidence>
<organism evidence="5 6">
    <name type="scientific">Roseibium denhamense</name>
    <dbReference type="NCBI Taxonomy" id="76305"/>
    <lineage>
        <taxon>Bacteria</taxon>
        <taxon>Pseudomonadati</taxon>
        <taxon>Pseudomonadota</taxon>
        <taxon>Alphaproteobacteria</taxon>
        <taxon>Hyphomicrobiales</taxon>
        <taxon>Stappiaceae</taxon>
        <taxon>Roseibium</taxon>
    </lineage>
</organism>
<dbReference type="RefSeq" id="WP_425280906.1">
    <property type="nucleotide sequence ID" value="NZ_BAAAEA010000003.1"/>
</dbReference>
<evidence type="ECO:0000313" key="5">
    <source>
        <dbReference type="EMBL" id="SMP17393.1"/>
    </source>
</evidence>
<protein>
    <submittedName>
        <fullName evidence="5">Transcriptional regulator, HxlR family</fullName>
    </submittedName>
</protein>
<evidence type="ECO:0000256" key="2">
    <source>
        <dbReference type="ARBA" id="ARBA00023125"/>
    </source>
</evidence>
<dbReference type="PANTHER" id="PTHR33204">
    <property type="entry name" value="TRANSCRIPTIONAL REGULATOR, MARR FAMILY"/>
    <property type="match status" value="1"/>
</dbReference>
<evidence type="ECO:0000256" key="3">
    <source>
        <dbReference type="ARBA" id="ARBA00023163"/>
    </source>
</evidence>
<feature type="domain" description="HTH hxlR-type" evidence="4">
    <location>
        <begin position="31"/>
        <end position="129"/>
    </location>
</feature>
<dbReference type="SUPFAM" id="SSF46785">
    <property type="entry name" value="Winged helix' DNA-binding domain"/>
    <property type="match status" value="1"/>
</dbReference>
<accession>A0ABY1NW63</accession>
<keyword evidence="1" id="KW-0805">Transcription regulation</keyword>
<gene>
    <name evidence="5" type="ORF">SAMN06265374_1821</name>
</gene>
<evidence type="ECO:0000259" key="4">
    <source>
        <dbReference type="PROSITE" id="PS51118"/>
    </source>
</evidence>